<evidence type="ECO:0000256" key="1">
    <source>
        <dbReference type="SAM" id="MobiDB-lite"/>
    </source>
</evidence>
<evidence type="ECO:0000313" key="2">
    <source>
        <dbReference type="EMBL" id="OLZ41329.1"/>
    </source>
</evidence>
<dbReference type="EMBL" id="LWLN01000001">
    <property type="protein sequence ID" value="OLZ41329.1"/>
    <property type="molecule type" value="Genomic_DNA"/>
</dbReference>
<evidence type="ECO:0000313" key="3">
    <source>
        <dbReference type="Proteomes" id="UP000189370"/>
    </source>
</evidence>
<feature type="region of interest" description="Disordered" evidence="1">
    <location>
        <begin position="1"/>
        <end position="29"/>
    </location>
</feature>
<name>A0A1S8AXP5_9EURY</name>
<proteinExistence type="predicted"/>
<keyword evidence="3" id="KW-1185">Reference proteome</keyword>
<accession>A0A1S8AXP5</accession>
<dbReference type="AlphaFoldDB" id="A0A1S8AXP5"/>
<sequence>MGLEQVTVPDEIGQQVGIEDASGHDRELDARQRKRLNRETADHDVAQRPREDANVAGVEDFGLVRDRRAWMRFSRGDQSPAATRG</sequence>
<comment type="caution">
    <text evidence="2">The sequence shown here is derived from an EMBL/GenBank/DDBJ whole genome shotgun (WGS) entry which is preliminary data.</text>
</comment>
<organism evidence="2 3">
    <name type="scientific">Natrinema saccharevitans</name>
    <dbReference type="NCBI Taxonomy" id="301967"/>
    <lineage>
        <taxon>Archaea</taxon>
        <taxon>Methanobacteriati</taxon>
        <taxon>Methanobacteriota</taxon>
        <taxon>Stenosarchaea group</taxon>
        <taxon>Halobacteria</taxon>
        <taxon>Halobacteriales</taxon>
        <taxon>Natrialbaceae</taxon>
        <taxon>Natrinema</taxon>
    </lineage>
</organism>
<reference evidence="3" key="1">
    <citation type="submission" date="2016-04" db="EMBL/GenBank/DDBJ databases">
        <authorList>
            <person name="Chen S.-C."/>
            <person name="Lai M.-C."/>
        </authorList>
    </citation>
    <scope>NUCLEOTIDE SEQUENCE [LARGE SCALE GENOMIC DNA]</scope>
    <source>
        <strain evidence="3">AB14</strain>
    </source>
</reference>
<dbReference type="RefSeq" id="WP_175607241.1">
    <property type="nucleotide sequence ID" value="NZ_LWLN01000001.1"/>
</dbReference>
<gene>
    <name evidence="2" type="ORF">A6E15_10165</name>
</gene>
<protein>
    <submittedName>
        <fullName evidence="2">Uncharacterized protein</fullName>
    </submittedName>
</protein>
<dbReference type="Proteomes" id="UP000189370">
    <property type="component" value="Unassembled WGS sequence"/>
</dbReference>